<evidence type="ECO:0000313" key="9">
    <source>
        <dbReference type="EMBL" id="AVK96611.1"/>
    </source>
</evidence>
<feature type="domain" description="ABC transmembrane type-1" evidence="8">
    <location>
        <begin position="71"/>
        <end position="254"/>
    </location>
</feature>
<dbReference type="NCBIfam" id="TIGR01097">
    <property type="entry name" value="PhnE"/>
    <property type="match status" value="1"/>
</dbReference>
<protein>
    <submittedName>
        <fullName evidence="10">Phosphonate ABC transporter, inner membrane subunit</fullName>
    </submittedName>
    <submittedName>
        <fullName evidence="9">Phosphonate ABC transporter, permease protein PhnE</fullName>
    </submittedName>
</protein>
<keyword evidence="5 7" id="KW-1133">Transmembrane helix</keyword>
<feature type="transmembrane region" description="Helical" evidence="7">
    <location>
        <begin position="233"/>
        <end position="252"/>
    </location>
</feature>
<keyword evidence="6 7" id="KW-0472">Membrane</keyword>
<dbReference type="RefSeq" id="WP_024360967.1">
    <property type="nucleotide sequence ID" value="NZ_BJNS01000033.1"/>
</dbReference>
<keyword evidence="3" id="KW-1003">Cell membrane</keyword>
<dbReference type="GO" id="GO:0005886">
    <property type="term" value="C:plasma membrane"/>
    <property type="evidence" value="ECO:0007669"/>
    <property type="project" value="UniProtKB-SubCell"/>
</dbReference>
<dbReference type="SUPFAM" id="SSF161098">
    <property type="entry name" value="MetI-like"/>
    <property type="match status" value="1"/>
</dbReference>
<evidence type="ECO:0000256" key="7">
    <source>
        <dbReference type="RuleBase" id="RU363032"/>
    </source>
</evidence>
<dbReference type="GO" id="GO:0015416">
    <property type="term" value="F:ABC-type phosphonate transporter activity"/>
    <property type="evidence" value="ECO:0007669"/>
    <property type="project" value="InterPro"/>
</dbReference>
<dbReference type="EMBL" id="CP019980">
    <property type="protein sequence ID" value="AVK96611.1"/>
    <property type="molecule type" value="Genomic_DNA"/>
</dbReference>
<gene>
    <name evidence="10" type="primary">phnE_2</name>
    <name evidence="9" type="ORF">LS41612_10195</name>
    <name evidence="10" type="ORF">NCTC10338_02695</name>
</gene>
<feature type="transmembrane region" description="Helical" evidence="7">
    <location>
        <begin position="108"/>
        <end position="132"/>
    </location>
</feature>
<feature type="transmembrane region" description="Helical" evidence="7">
    <location>
        <begin position="138"/>
        <end position="157"/>
    </location>
</feature>
<dbReference type="Gene3D" id="1.10.3720.10">
    <property type="entry name" value="MetI-like"/>
    <property type="match status" value="1"/>
</dbReference>
<evidence type="ECO:0000256" key="4">
    <source>
        <dbReference type="ARBA" id="ARBA00022692"/>
    </source>
</evidence>
<comment type="subcellular location">
    <subcellularLocation>
        <location evidence="1 7">Cell membrane</location>
        <topology evidence="1 7">Multi-pass membrane protein</topology>
    </subcellularLocation>
</comment>
<feature type="transmembrane region" description="Helical" evidence="7">
    <location>
        <begin position="75"/>
        <end position="96"/>
    </location>
</feature>
<evidence type="ECO:0000256" key="1">
    <source>
        <dbReference type="ARBA" id="ARBA00004651"/>
    </source>
</evidence>
<dbReference type="CDD" id="cd06261">
    <property type="entry name" value="TM_PBP2"/>
    <property type="match status" value="1"/>
</dbReference>
<evidence type="ECO:0000313" key="11">
    <source>
        <dbReference type="Proteomes" id="UP000238825"/>
    </source>
</evidence>
<reference evidence="10 12" key="2">
    <citation type="submission" date="2018-06" db="EMBL/GenBank/DDBJ databases">
        <authorList>
            <consortium name="Pathogen Informatics"/>
            <person name="Doyle S."/>
        </authorList>
    </citation>
    <scope>NUCLEOTIDE SEQUENCE [LARGE SCALE GENOMIC DNA]</scope>
    <source>
        <strain evidence="10 12">NCTC10338</strain>
    </source>
</reference>
<feature type="transmembrane region" description="Helical" evidence="7">
    <location>
        <begin position="12"/>
        <end position="31"/>
    </location>
</feature>
<dbReference type="Pfam" id="PF00528">
    <property type="entry name" value="BPD_transp_1"/>
    <property type="match status" value="1"/>
</dbReference>
<evidence type="ECO:0000313" key="10">
    <source>
        <dbReference type="EMBL" id="SUV17590.1"/>
    </source>
</evidence>
<dbReference type="PROSITE" id="PS50928">
    <property type="entry name" value="ABC_TM1"/>
    <property type="match status" value="1"/>
</dbReference>
<evidence type="ECO:0000256" key="2">
    <source>
        <dbReference type="ARBA" id="ARBA00022448"/>
    </source>
</evidence>
<proteinExistence type="inferred from homology"/>
<comment type="similarity">
    <text evidence="7">Belongs to the binding-protein-dependent transport system permease family.</text>
</comment>
<name>A0A2S0JZV2_LYSSH</name>
<evidence type="ECO:0000256" key="5">
    <source>
        <dbReference type="ARBA" id="ARBA00022989"/>
    </source>
</evidence>
<dbReference type="InterPro" id="IPR005769">
    <property type="entry name" value="PhnE/PtxC"/>
</dbReference>
<keyword evidence="4 7" id="KW-0812">Transmembrane</keyword>
<keyword evidence="2 7" id="KW-0813">Transport</keyword>
<dbReference type="InterPro" id="IPR035906">
    <property type="entry name" value="MetI-like_sf"/>
</dbReference>
<organism evidence="9 11">
    <name type="scientific">Lysinibacillus sphaericus</name>
    <name type="common">Bacillus sphaericus</name>
    <dbReference type="NCBI Taxonomy" id="1421"/>
    <lineage>
        <taxon>Bacteria</taxon>
        <taxon>Bacillati</taxon>
        <taxon>Bacillota</taxon>
        <taxon>Bacilli</taxon>
        <taxon>Bacillales</taxon>
        <taxon>Bacillaceae</taxon>
        <taxon>Lysinibacillus</taxon>
    </lineage>
</organism>
<evidence type="ECO:0000259" key="8">
    <source>
        <dbReference type="PROSITE" id="PS50928"/>
    </source>
</evidence>
<evidence type="ECO:0000313" key="12">
    <source>
        <dbReference type="Proteomes" id="UP000255295"/>
    </source>
</evidence>
<dbReference type="PANTHER" id="PTHR30043:SF1">
    <property type="entry name" value="ABC TRANSPORT SYSTEM PERMEASE PROTEIN P69"/>
    <property type="match status" value="1"/>
</dbReference>
<dbReference type="EMBL" id="UFSZ01000001">
    <property type="protein sequence ID" value="SUV17590.1"/>
    <property type="molecule type" value="Genomic_DNA"/>
</dbReference>
<dbReference type="Proteomes" id="UP000255295">
    <property type="component" value="Unassembled WGS sequence"/>
</dbReference>
<sequence>MTEANILRRKKWRMTGVMIVLIVLTYGSAAITKFNIIEGLYAIPSTLAWMINNLIPSTETIENIPKVLQRLWETIILSVIASTTAAVFALLFAILGAQTTQFNRFFGFVARFIASIFRNVPVIAWALVLVISFGHNVVTGYFALFFSTFGFLVRMFIETIDEASSDGVEALMATGATYFQMVWKGVLPDTMPQMLSWIFYMIETNIRSATLVGLLTGTGIGYLFDLYYKKLDYNMLGLITIMIIAVVFIIEFTSNKVRKVIS</sequence>
<dbReference type="InterPro" id="IPR000515">
    <property type="entry name" value="MetI-like"/>
</dbReference>
<evidence type="ECO:0000256" key="3">
    <source>
        <dbReference type="ARBA" id="ARBA00022475"/>
    </source>
</evidence>
<feature type="transmembrane region" description="Helical" evidence="7">
    <location>
        <begin position="209"/>
        <end position="227"/>
    </location>
</feature>
<evidence type="ECO:0000256" key="6">
    <source>
        <dbReference type="ARBA" id="ARBA00023136"/>
    </source>
</evidence>
<accession>A0A2S0JZV2</accession>
<dbReference type="PANTHER" id="PTHR30043">
    <property type="entry name" value="PHOSPHONATES TRANSPORT SYSTEM PERMEASE PROTEIN"/>
    <property type="match status" value="1"/>
</dbReference>
<dbReference type="AlphaFoldDB" id="A0A2S0JZV2"/>
<reference evidence="9 11" key="1">
    <citation type="submission" date="2017-03" db="EMBL/GenBank/DDBJ databases">
        <title>The whole genome sequencing and assembly of Lysinibacillus sphaericus DSM 28T strain.</title>
        <authorList>
            <person name="Lee Y.-J."/>
            <person name="Yi H."/>
            <person name="Bahn Y.-S."/>
            <person name="Kim J.F."/>
            <person name="Lee D.-W."/>
        </authorList>
    </citation>
    <scope>NUCLEOTIDE SEQUENCE [LARGE SCALE GENOMIC DNA]</scope>
    <source>
        <strain evidence="9 11">DSM 28</strain>
    </source>
</reference>
<dbReference type="Proteomes" id="UP000238825">
    <property type="component" value="Chromosome"/>
</dbReference>